<comment type="caution">
    <text evidence="3">The sequence shown here is derived from an EMBL/GenBank/DDBJ whole genome shotgun (WGS) entry which is preliminary data.</text>
</comment>
<evidence type="ECO:0000256" key="2">
    <source>
        <dbReference type="SAM" id="SignalP"/>
    </source>
</evidence>
<accession>A0A816PXK4</accession>
<gene>
    <name evidence="3" type="ORF">WKI299_LOCUS10891</name>
</gene>
<keyword evidence="2" id="KW-0732">Signal</keyword>
<reference evidence="3" key="1">
    <citation type="submission" date="2021-02" db="EMBL/GenBank/DDBJ databases">
        <authorList>
            <person name="Nowell W R."/>
        </authorList>
    </citation>
    <scope>NUCLEOTIDE SEQUENCE</scope>
</reference>
<feature type="compositionally biased region" description="Basic and acidic residues" evidence="1">
    <location>
        <begin position="69"/>
        <end position="84"/>
    </location>
</feature>
<feature type="compositionally biased region" description="Basic residues" evidence="1">
    <location>
        <begin position="138"/>
        <end position="148"/>
    </location>
</feature>
<feature type="compositionally biased region" description="Polar residues" evidence="1">
    <location>
        <begin position="48"/>
        <end position="65"/>
    </location>
</feature>
<evidence type="ECO:0000313" key="4">
    <source>
        <dbReference type="Proteomes" id="UP000663856"/>
    </source>
</evidence>
<feature type="compositionally biased region" description="Basic and acidic residues" evidence="1">
    <location>
        <begin position="102"/>
        <end position="111"/>
    </location>
</feature>
<dbReference type="EMBL" id="CAJNRF010003967">
    <property type="protein sequence ID" value="CAF2054289.1"/>
    <property type="molecule type" value="Genomic_DNA"/>
</dbReference>
<dbReference type="Proteomes" id="UP000663856">
    <property type="component" value="Unassembled WGS sequence"/>
</dbReference>
<feature type="chain" id="PRO_5032752961" evidence="2">
    <location>
        <begin position="28"/>
        <end position="217"/>
    </location>
</feature>
<evidence type="ECO:0000256" key="1">
    <source>
        <dbReference type="SAM" id="MobiDB-lite"/>
    </source>
</evidence>
<proteinExistence type="predicted"/>
<evidence type="ECO:0000313" key="3">
    <source>
        <dbReference type="EMBL" id="CAF2054289.1"/>
    </source>
</evidence>
<feature type="compositionally biased region" description="Basic and acidic residues" evidence="1">
    <location>
        <begin position="149"/>
        <end position="194"/>
    </location>
</feature>
<name>A0A816PXK4_9BILA</name>
<feature type="compositionally biased region" description="Basic residues" evidence="1">
    <location>
        <begin position="112"/>
        <end position="127"/>
    </location>
</feature>
<feature type="signal peptide" evidence="2">
    <location>
        <begin position="1"/>
        <end position="27"/>
    </location>
</feature>
<organism evidence="3 4">
    <name type="scientific">Rotaria magnacalcarata</name>
    <dbReference type="NCBI Taxonomy" id="392030"/>
    <lineage>
        <taxon>Eukaryota</taxon>
        <taxon>Metazoa</taxon>
        <taxon>Spiralia</taxon>
        <taxon>Gnathifera</taxon>
        <taxon>Rotifera</taxon>
        <taxon>Eurotatoria</taxon>
        <taxon>Bdelloidea</taxon>
        <taxon>Philodinida</taxon>
        <taxon>Philodinidae</taxon>
        <taxon>Rotaria</taxon>
    </lineage>
</organism>
<sequence length="217" mass="24968">MMKPLSPALCFLLLTIWVFLAIGVIDAQPKSKGKHGTSLPMSEIDTNQVPTIADGSNPNEVVSQGNLRQLERRNRLRDNSKHGEPMLPDENNTGAHHNSQPRRGDKREGPKSKIHKKQKYEKKHNNCSKKDKSDCQGHKKSHHHHHHRDRENKQDGRRDERNGHENKPKQKHEIHSDRSNKNREEPRKANDKTVDQPSTHRHKGQRPTTDIKDGNSD</sequence>
<protein>
    <submittedName>
        <fullName evidence="3">Uncharacterized protein</fullName>
    </submittedName>
</protein>
<feature type="compositionally biased region" description="Basic and acidic residues" evidence="1">
    <location>
        <begin position="128"/>
        <end position="137"/>
    </location>
</feature>
<dbReference type="AlphaFoldDB" id="A0A816PXK4"/>
<feature type="region of interest" description="Disordered" evidence="1">
    <location>
        <begin position="48"/>
        <end position="217"/>
    </location>
</feature>